<dbReference type="Proteomes" id="UP000742098">
    <property type="component" value="Unassembled WGS sequence"/>
</dbReference>
<evidence type="ECO:0000256" key="2">
    <source>
        <dbReference type="ARBA" id="ARBA00022840"/>
    </source>
</evidence>
<dbReference type="EMBL" id="DYVS01000290">
    <property type="protein sequence ID" value="HJF72150.1"/>
    <property type="molecule type" value="Genomic_DNA"/>
</dbReference>
<keyword evidence="4" id="KW-0175">Coiled coil</keyword>
<evidence type="ECO:0000256" key="3">
    <source>
        <dbReference type="ARBA" id="ARBA00023125"/>
    </source>
</evidence>
<accession>A0A921H7B5</accession>
<evidence type="ECO:0000256" key="1">
    <source>
        <dbReference type="ARBA" id="ARBA00022741"/>
    </source>
</evidence>
<dbReference type="PANTHER" id="PTHR11361:SF14">
    <property type="entry name" value="DNA MISMATCH REPAIR PROTEIN MUTS, TYPE 2"/>
    <property type="match status" value="1"/>
</dbReference>
<evidence type="ECO:0000256" key="4">
    <source>
        <dbReference type="SAM" id="Coils"/>
    </source>
</evidence>
<proteinExistence type="predicted"/>
<dbReference type="Gene3D" id="3.40.50.300">
    <property type="entry name" value="P-loop containing nucleotide triphosphate hydrolases"/>
    <property type="match status" value="1"/>
</dbReference>
<name>A0A921H7B5_9BACT</name>
<evidence type="ECO:0000259" key="5">
    <source>
        <dbReference type="SMART" id="SM00534"/>
    </source>
</evidence>
<keyword evidence="1" id="KW-0547">Nucleotide-binding</keyword>
<comment type="caution">
    <text evidence="6">The sequence shown here is derived from an EMBL/GenBank/DDBJ whole genome shotgun (WGS) entry which is preliminary data.</text>
</comment>
<keyword evidence="2" id="KW-0067">ATP-binding</keyword>
<protein>
    <submittedName>
        <fullName evidence="6">DNA mismatch repair protein MutS</fullName>
    </submittedName>
</protein>
<dbReference type="InterPro" id="IPR036187">
    <property type="entry name" value="DNA_mismatch_repair_MutS_sf"/>
</dbReference>
<feature type="domain" description="DNA mismatch repair proteins mutS family" evidence="5">
    <location>
        <begin position="269"/>
        <end position="463"/>
    </location>
</feature>
<organism evidence="6 7">
    <name type="scientific">Butyricimonas virosa</name>
    <dbReference type="NCBI Taxonomy" id="544645"/>
    <lineage>
        <taxon>Bacteria</taxon>
        <taxon>Pseudomonadati</taxon>
        <taxon>Bacteroidota</taxon>
        <taxon>Bacteroidia</taxon>
        <taxon>Bacteroidales</taxon>
        <taxon>Odoribacteraceae</taxon>
        <taxon>Butyricimonas</taxon>
    </lineage>
</organism>
<dbReference type="GO" id="GO:0140664">
    <property type="term" value="F:ATP-dependent DNA damage sensor activity"/>
    <property type="evidence" value="ECO:0007669"/>
    <property type="project" value="InterPro"/>
</dbReference>
<dbReference type="SUPFAM" id="SSF52540">
    <property type="entry name" value="P-loop containing nucleoside triphosphate hydrolases"/>
    <property type="match status" value="1"/>
</dbReference>
<dbReference type="SUPFAM" id="SSF48334">
    <property type="entry name" value="DNA repair protein MutS, domain III"/>
    <property type="match status" value="1"/>
</dbReference>
<dbReference type="GO" id="GO:0006298">
    <property type="term" value="P:mismatch repair"/>
    <property type="evidence" value="ECO:0007669"/>
    <property type="project" value="InterPro"/>
</dbReference>
<evidence type="ECO:0000313" key="6">
    <source>
        <dbReference type="EMBL" id="HJF72150.1"/>
    </source>
</evidence>
<dbReference type="SMART" id="SM00534">
    <property type="entry name" value="MUTSac"/>
    <property type="match status" value="1"/>
</dbReference>
<dbReference type="AlphaFoldDB" id="A0A921H7B5"/>
<reference evidence="6" key="1">
    <citation type="journal article" date="2021" name="PeerJ">
        <title>Extensive microbial diversity within the chicken gut microbiome revealed by metagenomics and culture.</title>
        <authorList>
            <person name="Gilroy R."/>
            <person name="Ravi A."/>
            <person name="Getino M."/>
            <person name="Pursley I."/>
            <person name="Horton D.L."/>
            <person name="Alikhan N.F."/>
            <person name="Baker D."/>
            <person name="Gharbi K."/>
            <person name="Hall N."/>
            <person name="Watson M."/>
            <person name="Adriaenssens E.M."/>
            <person name="Foster-Nyarko E."/>
            <person name="Jarju S."/>
            <person name="Secka A."/>
            <person name="Antonio M."/>
            <person name="Oren A."/>
            <person name="Chaudhuri R.R."/>
            <person name="La Ragione R."/>
            <person name="Hildebrand F."/>
            <person name="Pallen M.J."/>
        </authorList>
    </citation>
    <scope>NUCLEOTIDE SEQUENCE</scope>
    <source>
        <strain evidence="6">6966</strain>
    </source>
</reference>
<reference evidence="6" key="2">
    <citation type="submission" date="2021-09" db="EMBL/GenBank/DDBJ databases">
        <authorList>
            <person name="Gilroy R."/>
        </authorList>
    </citation>
    <scope>NUCLEOTIDE SEQUENCE</scope>
    <source>
        <strain evidence="6">6966</strain>
    </source>
</reference>
<sequence>MFLRSAIEEINGFRFMIDKLEIQSGLAKRVLNTLPYLRTPEAIAQELDKTEVMRNILQTSELTDTITKIKVKLMQVKDIRGTANRVTESQILDDIELFELKAFSLLVVEMRELLLSANITVITLPDLEPVVNMLDPEKMRIPHFYVYDAYSPELAALRTKMKTLKMDEKTEERVLDQLQFEHTELEDQIREKLSKQIHPYKKEINEALVNTATLDILLAKAQQTIDMQLCKPEISTSTTRYIKIFNPQVKEVLWQEGKKFQAIDIDIEQGACLITGANMAGKSVILKTVALAQTLFQFGFYVPAEQAKIALVDEILLCIGDEQSELSGLSSYASEMLRVNAIVQDVKAGKNALILIDELARTTNPTEGKAIVNAMLDFLTDQGARSLITSHYSGIKARCKKMRVKGFVKEHVQGQLTINNINEFIDYSLIEDTHDSVPQEAMRIARILGVDEELLDKAEEFLDDEEKKNRN</sequence>
<evidence type="ECO:0000313" key="7">
    <source>
        <dbReference type="Proteomes" id="UP000742098"/>
    </source>
</evidence>
<dbReference type="InterPro" id="IPR027417">
    <property type="entry name" value="P-loop_NTPase"/>
</dbReference>
<dbReference type="Pfam" id="PF00488">
    <property type="entry name" value="MutS_V"/>
    <property type="match status" value="1"/>
</dbReference>
<dbReference type="GO" id="GO:0005524">
    <property type="term" value="F:ATP binding"/>
    <property type="evidence" value="ECO:0007669"/>
    <property type="project" value="UniProtKB-KW"/>
</dbReference>
<dbReference type="InterPro" id="IPR045076">
    <property type="entry name" value="MutS"/>
</dbReference>
<feature type="coiled-coil region" evidence="4">
    <location>
        <begin position="168"/>
        <end position="195"/>
    </location>
</feature>
<keyword evidence="3" id="KW-0238">DNA-binding</keyword>
<dbReference type="PANTHER" id="PTHR11361">
    <property type="entry name" value="DNA MISMATCH REPAIR PROTEIN MUTS FAMILY MEMBER"/>
    <property type="match status" value="1"/>
</dbReference>
<dbReference type="InterPro" id="IPR000432">
    <property type="entry name" value="DNA_mismatch_repair_MutS_C"/>
</dbReference>
<dbReference type="GO" id="GO:0030983">
    <property type="term" value="F:mismatched DNA binding"/>
    <property type="evidence" value="ECO:0007669"/>
    <property type="project" value="InterPro"/>
</dbReference>
<gene>
    <name evidence="6" type="ORF">K8V05_15480</name>
</gene>